<dbReference type="PANTHER" id="PTHR13799:SF14">
    <property type="entry name" value="GTP CYCLOHYDROLASE 1 TYPE 2 HOMOLOG"/>
    <property type="match status" value="1"/>
</dbReference>
<dbReference type="PANTHER" id="PTHR13799">
    <property type="entry name" value="NGG1 INTERACTING FACTOR 3"/>
    <property type="match status" value="1"/>
</dbReference>
<dbReference type="Gene3D" id="3.40.1390.30">
    <property type="entry name" value="NIF3 (NGG1p interacting factor 3)-like"/>
    <property type="match status" value="2"/>
</dbReference>
<evidence type="ECO:0000313" key="4">
    <source>
        <dbReference type="EMBL" id="QSG05729.1"/>
    </source>
</evidence>
<accession>A0A897N3Q2</accession>
<protein>
    <submittedName>
        <fullName evidence="4">GTP cyclohydrolase 1 type 2, NIF3 family</fullName>
    </submittedName>
</protein>
<dbReference type="GO" id="GO:0016787">
    <property type="term" value="F:hydrolase activity"/>
    <property type="evidence" value="ECO:0007669"/>
    <property type="project" value="UniProtKB-KW"/>
</dbReference>
<feature type="binding site" evidence="3">
    <location>
        <position position="66"/>
    </location>
    <ligand>
        <name>a divalent metal cation</name>
        <dbReference type="ChEBI" id="CHEBI:60240"/>
        <label>1</label>
    </ligand>
</feature>
<gene>
    <name evidence="4" type="primary">nif3</name>
    <name evidence="4" type="ORF">HSR121_1385</name>
</gene>
<feature type="binding site" evidence="3">
    <location>
        <position position="67"/>
    </location>
    <ligand>
        <name>a divalent metal cation</name>
        <dbReference type="ChEBI" id="CHEBI:60240"/>
        <label>1</label>
    </ligand>
</feature>
<dbReference type="Proteomes" id="UP000663525">
    <property type="component" value="Chromosome"/>
</dbReference>
<dbReference type="NCBIfam" id="TIGR00486">
    <property type="entry name" value="YbgI_SA1388"/>
    <property type="match status" value="1"/>
</dbReference>
<dbReference type="InterPro" id="IPR002678">
    <property type="entry name" value="DUF34/NIF3"/>
</dbReference>
<dbReference type="EMBL" id="CP064787">
    <property type="protein sequence ID" value="QSG05729.1"/>
    <property type="molecule type" value="Genomic_DNA"/>
</dbReference>
<name>A0A897N3Q2_9EURY</name>
<evidence type="ECO:0000256" key="3">
    <source>
        <dbReference type="PIRSR" id="PIRSR602678-1"/>
    </source>
</evidence>
<feature type="binding site" evidence="3">
    <location>
        <position position="228"/>
    </location>
    <ligand>
        <name>a divalent metal cation</name>
        <dbReference type="ChEBI" id="CHEBI:60240"/>
        <label>1</label>
    </ligand>
</feature>
<sequence>MHCGELAERLDERLRIDEYTDVDASANGLQVGPADREVARVAVTVDAAVSTIEQAVDAQADLLIAHHGISWGGIDRVTGTAYRRLAPLIDNGLALYAAHLPLDGHQTLGNAAGLADLLELTDTEPFGELGPVYVGQRGTAPDAYSVDALRNLLAGELVHGGEGVQVLEFGPTEIEDIAIVTGSGVDWLEAAAESGADAFITGEGKQKAYHLAREHGIHVFLAGHYATETFGVKALQNRLEEWGLKTTFIHEPTGL</sequence>
<evidence type="ECO:0000256" key="2">
    <source>
        <dbReference type="ARBA" id="ARBA00022723"/>
    </source>
</evidence>
<proteinExistence type="inferred from homology"/>
<keyword evidence="2 3" id="KW-0479">Metal-binding</keyword>
<dbReference type="SUPFAM" id="SSF102705">
    <property type="entry name" value="NIF3 (NGG1p interacting factor 3)-like"/>
    <property type="match status" value="1"/>
</dbReference>
<feature type="binding site" evidence="3">
    <location>
        <position position="103"/>
    </location>
    <ligand>
        <name>a divalent metal cation</name>
        <dbReference type="ChEBI" id="CHEBI:60240"/>
        <label>1</label>
    </ligand>
</feature>
<comment type="similarity">
    <text evidence="1">Belongs to the GTP cyclohydrolase I type 2/NIF3 family.</text>
</comment>
<dbReference type="FunFam" id="3.40.1390.30:FF:000001">
    <property type="entry name" value="GTP cyclohydrolase 1 type 2"/>
    <property type="match status" value="1"/>
</dbReference>
<dbReference type="GO" id="GO:0005737">
    <property type="term" value="C:cytoplasm"/>
    <property type="evidence" value="ECO:0007669"/>
    <property type="project" value="TreeGrafter"/>
</dbReference>
<dbReference type="RefSeq" id="WP_229115539.1">
    <property type="nucleotide sequence ID" value="NZ_CP064787.1"/>
</dbReference>
<reference evidence="4" key="1">
    <citation type="submission" date="2020-11" db="EMBL/GenBank/DDBJ databases">
        <title>Carbohydrate-dependent, anaerobic sulfur respiration: A novel catabolism in halophilic archaea.</title>
        <authorList>
            <person name="Sorokin D.Y."/>
            <person name="Messina E."/>
            <person name="Smedile F."/>
            <person name="La Cono V."/>
            <person name="Hallsworth J.E."/>
            <person name="Yakimov M.M."/>
        </authorList>
    </citation>
    <scope>NUCLEOTIDE SEQUENCE</scope>
    <source>
        <strain evidence="4">HSR12-1</strain>
    </source>
</reference>
<evidence type="ECO:0000256" key="1">
    <source>
        <dbReference type="ARBA" id="ARBA00006964"/>
    </source>
</evidence>
<feature type="binding site" evidence="3">
    <location>
        <position position="224"/>
    </location>
    <ligand>
        <name>a divalent metal cation</name>
        <dbReference type="ChEBI" id="CHEBI:60240"/>
        <label>1</label>
    </ligand>
</feature>
<organism evidence="4 5">
    <name type="scientific">Halapricum desulfuricans</name>
    <dbReference type="NCBI Taxonomy" id="2841257"/>
    <lineage>
        <taxon>Archaea</taxon>
        <taxon>Methanobacteriati</taxon>
        <taxon>Methanobacteriota</taxon>
        <taxon>Stenosarchaea group</taxon>
        <taxon>Halobacteria</taxon>
        <taxon>Halobacteriales</taxon>
        <taxon>Haloarculaceae</taxon>
        <taxon>Halapricum</taxon>
    </lineage>
</organism>
<evidence type="ECO:0000313" key="5">
    <source>
        <dbReference type="Proteomes" id="UP000663525"/>
    </source>
</evidence>
<dbReference type="InterPro" id="IPR036069">
    <property type="entry name" value="DUF34/NIF3_sf"/>
</dbReference>
<dbReference type="Pfam" id="PF01784">
    <property type="entry name" value="DUF34_NIF3"/>
    <property type="match status" value="1"/>
</dbReference>
<dbReference type="AlphaFoldDB" id="A0A897N3Q2"/>
<dbReference type="GO" id="GO:0046872">
    <property type="term" value="F:metal ion binding"/>
    <property type="evidence" value="ECO:0007669"/>
    <property type="project" value="UniProtKB-KW"/>
</dbReference>
<keyword evidence="4" id="KW-0378">Hydrolase</keyword>
<dbReference type="GeneID" id="68854988"/>